<keyword evidence="2" id="KW-1185">Reference proteome</keyword>
<name>A0A5B7HYL0_PORTR</name>
<protein>
    <submittedName>
        <fullName evidence="1">Uncharacterized protein</fullName>
    </submittedName>
</protein>
<reference evidence="1 2" key="1">
    <citation type="submission" date="2019-05" db="EMBL/GenBank/DDBJ databases">
        <title>Another draft genome of Portunus trituberculatus and its Hox gene families provides insights of decapod evolution.</title>
        <authorList>
            <person name="Jeong J.-H."/>
            <person name="Song I."/>
            <person name="Kim S."/>
            <person name="Choi T."/>
            <person name="Kim D."/>
            <person name="Ryu S."/>
            <person name="Kim W."/>
        </authorList>
    </citation>
    <scope>NUCLEOTIDE SEQUENCE [LARGE SCALE GENOMIC DNA]</scope>
    <source>
        <tissue evidence="1">Muscle</tissue>
    </source>
</reference>
<evidence type="ECO:0000313" key="2">
    <source>
        <dbReference type="Proteomes" id="UP000324222"/>
    </source>
</evidence>
<accession>A0A5B7HYL0</accession>
<proteinExistence type="predicted"/>
<dbReference type="EMBL" id="VSRR010047744">
    <property type="protein sequence ID" value="MPC78161.1"/>
    <property type="molecule type" value="Genomic_DNA"/>
</dbReference>
<sequence length="70" mass="8162">MRNVFSTKRWVSDTETVIIARNITIIPSQALTTGRGKTPEAPPLRMILWRDWRGRTKYSNEVVIGRAHRR</sequence>
<gene>
    <name evidence="1" type="ORF">E2C01_072643</name>
</gene>
<organism evidence="1 2">
    <name type="scientific">Portunus trituberculatus</name>
    <name type="common">Swimming crab</name>
    <name type="synonym">Neptunus trituberculatus</name>
    <dbReference type="NCBI Taxonomy" id="210409"/>
    <lineage>
        <taxon>Eukaryota</taxon>
        <taxon>Metazoa</taxon>
        <taxon>Ecdysozoa</taxon>
        <taxon>Arthropoda</taxon>
        <taxon>Crustacea</taxon>
        <taxon>Multicrustacea</taxon>
        <taxon>Malacostraca</taxon>
        <taxon>Eumalacostraca</taxon>
        <taxon>Eucarida</taxon>
        <taxon>Decapoda</taxon>
        <taxon>Pleocyemata</taxon>
        <taxon>Brachyura</taxon>
        <taxon>Eubrachyura</taxon>
        <taxon>Portunoidea</taxon>
        <taxon>Portunidae</taxon>
        <taxon>Portuninae</taxon>
        <taxon>Portunus</taxon>
    </lineage>
</organism>
<evidence type="ECO:0000313" key="1">
    <source>
        <dbReference type="EMBL" id="MPC78161.1"/>
    </source>
</evidence>
<dbReference type="Proteomes" id="UP000324222">
    <property type="component" value="Unassembled WGS sequence"/>
</dbReference>
<comment type="caution">
    <text evidence="1">The sequence shown here is derived from an EMBL/GenBank/DDBJ whole genome shotgun (WGS) entry which is preliminary data.</text>
</comment>
<dbReference type="AlphaFoldDB" id="A0A5B7HYL0"/>